<name>A0A165GST8_9APHY</name>
<feature type="chain" id="PRO_5007858378" evidence="2">
    <location>
        <begin position="20"/>
        <end position="309"/>
    </location>
</feature>
<dbReference type="OrthoDB" id="2799266at2759"/>
<dbReference type="AlphaFoldDB" id="A0A165GST8"/>
<dbReference type="EMBL" id="KV427608">
    <property type="protein sequence ID" value="KZT10762.1"/>
    <property type="molecule type" value="Genomic_DNA"/>
</dbReference>
<feature type="compositionally biased region" description="Pro residues" evidence="1">
    <location>
        <begin position="120"/>
        <end position="129"/>
    </location>
</feature>
<evidence type="ECO:0000256" key="1">
    <source>
        <dbReference type="SAM" id="MobiDB-lite"/>
    </source>
</evidence>
<feature type="region of interest" description="Disordered" evidence="1">
    <location>
        <begin position="104"/>
        <end position="134"/>
    </location>
</feature>
<dbReference type="GeneID" id="63819149"/>
<accession>A0A165GST8</accession>
<evidence type="ECO:0000313" key="4">
    <source>
        <dbReference type="Proteomes" id="UP000076871"/>
    </source>
</evidence>
<evidence type="ECO:0000256" key="2">
    <source>
        <dbReference type="SAM" id="SignalP"/>
    </source>
</evidence>
<gene>
    <name evidence="3" type="ORF">LAESUDRAFT_348797</name>
</gene>
<dbReference type="Proteomes" id="UP000076871">
    <property type="component" value="Unassembled WGS sequence"/>
</dbReference>
<keyword evidence="2" id="KW-0732">Signal</keyword>
<dbReference type="InParanoid" id="A0A165GST8"/>
<sequence length="309" mass="32598">MLFSAATIFSLLAIASVSAVPIEFTVPLPDGTLGVTGLTEIPNPPLMNKTTPPHATPSSHEHFEDFRFLDILRRQIRVNNFDATQNASWSSLMNGADILKRNEKTDEEQRARLQALQADPPQPTTPPSGPGLSSFMKAPGSGMQDLGQVRTNGSYAIHSVLADVFSPDGIQQSTATSTASVAKSTFSKNADWTPPPKGPGYTTDTMDVAPPSQPARRDDVQTGQMGPRKRHSMVLDTDALLPDSSNTDATSEATSTPAWQDMGFINIDSNRPPVVSPNITNVTSEVSDAPGNVTSAAASVAASPASSAA</sequence>
<evidence type="ECO:0000313" key="3">
    <source>
        <dbReference type="EMBL" id="KZT10762.1"/>
    </source>
</evidence>
<feature type="signal peptide" evidence="2">
    <location>
        <begin position="1"/>
        <end position="19"/>
    </location>
</feature>
<keyword evidence="4" id="KW-1185">Reference proteome</keyword>
<proteinExistence type="predicted"/>
<organism evidence="3 4">
    <name type="scientific">Laetiporus sulphureus 93-53</name>
    <dbReference type="NCBI Taxonomy" id="1314785"/>
    <lineage>
        <taxon>Eukaryota</taxon>
        <taxon>Fungi</taxon>
        <taxon>Dikarya</taxon>
        <taxon>Basidiomycota</taxon>
        <taxon>Agaricomycotina</taxon>
        <taxon>Agaricomycetes</taxon>
        <taxon>Polyporales</taxon>
        <taxon>Laetiporus</taxon>
    </lineage>
</organism>
<reference evidence="3 4" key="1">
    <citation type="journal article" date="2016" name="Mol. Biol. Evol.">
        <title>Comparative Genomics of Early-Diverging Mushroom-Forming Fungi Provides Insights into the Origins of Lignocellulose Decay Capabilities.</title>
        <authorList>
            <person name="Nagy L.G."/>
            <person name="Riley R."/>
            <person name="Tritt A."/>
            <person name="Adam C."/>
            <person name="Daum C."/>
            <person name="Floudas D."/>
            <person name="Sun H."/>
            <person name="Yadav J.S."/>
            <person name="Pangilinan J."/>
            <person name="Larsson K.H."/>
            <person name="Matsuura K."/>
            <person name="Barry K."/>
            <person name="Labutti K."/>
            <person name="Kuo R."/>
            <person name="Ohm R.A."/>
            <person name="Bhattacharya S.S."/>
            <person name="Shirouzu T."/>
            <person name="Yoshinaga Y."/>
            <person name="Martin F.M."/>
            <person name="Grigoriev I.V."/>
            <person name="Hibbett D.S."/>
        </authorList>
    </citation>
    <scope>NUCLEOTIDE SEQUENCE [LARGE SCALE GENOMIC DNA]</scope>
    <source>
        <strain evidence="3 4">93-53</strain>
    </source>
</reference>
<dbReference type="RefSeq" id="XP_040768502.1">
    <property type="nucleotide sequence ID" value="XM_040902118.1"/>
</dbReference>
<feature type="region of interest" description="Disordered" evidence="1">
    <location>
        <begin position="187"/>
        <end position="230"/>
    </location>
</feature>
<protein>
    <submittedName>
        <fullName evidence="3">Uncharacterized protein</fullName>
    </submittedName>
</protein>